<dbReference type="InterPro" id="IPR001173">
    <property type="entry name" value="Glyco_trans_2-like"/>
</dbReference>
<dbReference type="AlphaFoldDB" id="A0A2M6ISV5"/>
<dbReference type="Gene3D" id="3.90.550.10">
    <property type="entry name" value="Spore Coat Polysaccharide Biosynthesis Protein SpsA, Chain A"/>
    <property type="match status" value="1"/>
</dbReference>
<dbReference type="InterPro" id="IPR029044">
    <property type="entry name" value="Nucleotide-diphossugar_trans"/>
</dbReference>
<feature type="domain" description="Glycosyltransferase 2-like" evidence="4">
    <location>
        <begin position="4"/>
        <end position="160"/>
    </location>
</feature>
<organism evidence="5 6">
    <name type="scientific">Candidatus Roizmanbacteria bacterium CG11_big_fil_rev_8_21_14_0_20_36_8</name>
    <dbReference type="NCBI Taxonomy" id="1974856"/>
    <lineage>
        <taxon>Bacteria</taxon>
        <taxon>Candidatus Roizmaniibacteriota</taxon>
    </lineage>
</organism>
<sequence>MNISVVIPTFRNHKQLVLNLIKNLPFLDYCQVIIVNDDPNQSIQKLINQFTKIILIENHTNLGFPGAVNIGVSNANNEFVMLLNDDVILRDDYFKKTIEEFSRNPSLFAVSFAQVEKDGIIGGKNILYYKNGFIMHNKAPNIIKGRTAWAEGGSMIFNKDKFIKLGGFDKIYSPFYWEDIDLSYRAW</sequence>
<evidence type="ECO:0000256" key="3">
    <source>
        <dbReference type="ARBA" id="ARBA00022679"/>
    </source>
</evidence>
<evidence type="ECO:0000256" key="1">
    <source>
        <dbReference type="ARBA" id="ARBA00006739"/>
    </source>
</evidence>
<dbReference type="Pfam" id="PF00535">
    <property type="entry name" value="Glycos_transf_2"/>
    <property type="match status" value="1"/>
</dbReference>
<name>A0A2M6ISV5_9BACT</name>
<evidence type="ECO:0000313" key="5">
    <source>
        <dbReference type="EMBL" id="PIQ73019.1"/>
    </source>
</evidence>
<dbReference type="Proteomes" id="UP000231056">
    <property type="component" value="Unassembled WGS sequence"/>
</dbReference>
<dbReference type="GO" id="GO:0016757">
    <property type="term" value="F:glycosyltransferase activity"/>
    <property type="evidence" value="ECO:0007669"/>
    <property type="project" value="UniProtKB-KW"/>
</dbReference>
<accession>A0A2M6ISV5</accession>
<keyword evidence="2" id="KW-0328">Glycosyltransferase</keyword>
<proteinExistence type="inferred from homology"/>
<evidence type="ECO:0000259" key="4">
    <source>
        <dbReference type="Pfam" id="PF00535"/>
    </source>
</evidence>
<protein>
    <recommendedName>
        <fullName evidence="4">Glycosyltransferase 2-like domain-containing protein</fullName>
    </recommendedName>
</protein>
<comment type="caution">
    <text evidence="5">The sequence shown here is derived from an EMBL/GenBank/DDBJ whole genome shotgun (WGS) entry which is preliminary data.</text>
</comment>
<evidence type="ECO:0000256" key="2">
    <source>
        <dbReference type="ARBA" id="ARBA00022676"/>
    </source>
</evidence>
<dbReference type="PANTHER" id="PTHR43179:SF12">
    <property type="entry name" value="GALACTOFURANOSYLTRANSFERASE GLFT2"/>
    <property type="match status" value="1"/>
</dbReference>
<dbReference type="EMBL" id="PCVM01000113">
    <property type="protein sequence ID" value="PIQ73019.1"/>
    <property type="molecule type" value="Genomic_DNA"/>
</dbReference>
<evidence type="ECO:0000313" key="6">
    <source>
        <dbReference type="Proteomes" id="UP000231056"/>
    </source>
</evidence>
<feature type="non-terminal residue" evidence="5">
    <location>
        <position position="187"/>
    </location>
</feature>
<dbReference type="PANTHER" id="PTHR43179">
    <property type="entry name" value="RHAMNOSYLTRANSFERASE WBBL"/>
    <property type="match status" value="1"/>
</dbReference>
<reference evidence="5 6" key="1">
    <citation type="submission" date="2017-09" db="EMBL/GenBank/DDBJ databases">
        <title>Depth-based differentiation of microbial function through sediment-hosted aquifers and enrichment of novel symbionts in the deep terrestrial subsurface.</title>
        <authorList>
            <person name="Probst A.J."/>
            <person name="Ladd B."/>
            <person name="Jarett J.K."/>
            <person name="Geller-Mcgrath D.E."/>
            <person name="Sieber C.M."/>
            <person name="Emerson J.B."/>
            <person name="Anantharaman K."/>
            <person name="Thomas B.C."/>
            <person name="Malmstrom R."/>
            <person name="Stieglmeier M."/>
            <person name="Klingl A."/>
            <person name="Woyke T."/>
            <person name="Ryan C.M."/>
            <person name="Banfield J.F."/>
        </authorList>
    </citation>
    <scope>NUCLEOTIDE SEQUENCE [LARGE SCALE GENOMIC DNA]</scope>
    <source>
        <strain evidence="5">CG11_big_fil_rev_8_21_14_0_20_36_8</strain>
    </source>
</reference>
<keyword evidence="3" id="KW-0808">Transferase</keyword>
<comment type="similarity">
    <text evidence="1">Belongs to the glycosyltransferase 2 family.</text>
</comment>
<dbReference type="SUPFAM" id="SSF53448">
    <property type="entry name" value="Nucleotide-diphospho-sugar transferases"/>
    <property type="match status" value="1"/>
</dbReference>
<gene>
    <name evidence="5" type="ORF">COV58_04800</name>
</gene>